<dbReference type="InterPro" id="IPR036217">
    <property type="entry name" value="MethylDNA_cys_MeTrfase_DNAb"/>
</dbReference>
<dbReference type="GO" id="GO:0003908">
    <property type="term" value="F:methylated-DNA-[protein]-cysteine S-methyltransferase activity"/>
    <property type="evidence" value="ECO:0007669"/>
    <property type="project" value="UniProtKB-EC"/>
</dbReference>
<reference evidence="8" key="1">
    <citation type="submission" date="2018-05" db="EMBL/GenBank/DDBJ databases">
        <authorList>
            <person name="Lanie J.A."/>
            <person name="Ng W.-L."/>
            <person name="Kazmierczak K.M."/>
            <person name="Andrzejewski T.M."/>
            <person name="Davidsen T.M."/>
            <person name="Wayne K.J."/>
            <person name="Tettelin H."/>
            <person name="Glass J.I."/>
            <person name="Rusch D."/>
            <person name="Podicherti R."/>
            <person name="Tsui H.-C.T."/>
            <person name="Winkler M.E."/>
        </authorList>
    </citation>
    <scope>NUCLEOTIDE SEQUENCE</scope>
</reference>
<evidence type="ECO:0000313" key="8">
    <source>
        <dbReference type="EMBL" id="SVC31955.1"/>
    </source>
</evidence>
<protein>
    <recommendedName>
        <fullName evidence="7">Methylated-DNA-[protein]-cysteine S-methyltransferase DNA binding domain-containing protein</fullName>
    </recommendedName>
</protein>
<dbReference type="InterPro" id="IPR014048">
    <property type="entry name" value="MethylDNA_cys_MeTrfase_DNA-bd"/>
</dbReference>
<evidence type="ECO:0000256" key="2">
    <source>
        <dbReference type="ARBA" id="ARBA00022603"/>
    </source>
</evidence>
<evidence type="ECO:0000256" key="4">
    <source>
        <dbReference type="ARBA" id="ARBA00022763"/>
    </source>
</evidence>
<dbReference type="InterPro" id="IPR001497">
    <property type="entry name" value="MethylDNA_cys_MeTrfase_AS"/>
</dbReference>
<keyword evidence="4" id="KW-0227">DNA damage</keyword>
<dbReference type="GO" id="GO:0006281">
    <property type="term" value="P:DNA repair"/>
    <property type="evidence" value="ECO:0007669"/>
    <property type="project" value="UniProtKB-KW"/>
</dbReference>
<accession>A0A382L821</accession>
<dbReference type="NCBIfam" id="TIGR00589">
    <property type="entry name" value="ogt"/>
    <property type="match status" value="1"/>
</dbReference>
<evidence type="ECO:0000256" key="3">
    <source>
        <dbReference type="ARBA" id="ARBA00022679"/>
    </source>
</evidence>
<evidence type="ECO:0000259" key="7">
    <source>
        <dbReference type="Pfam" id="PF01035"/>
    </source>
</evidence>
<name>A0A382L821_9ZZZZ</name>
<evidence type="ECO:0000256" key="6">
    <source>
        <dbReference type="ARBA" id="ARBA00049348"/>
    </source>
</evidence>
<dbReference type="PANTHER" id="PTHR42942">
    <property type="entry name" value="6-O-METHYLGUANINE DNA METHYLTRANSFERASE"/>
    <property type="match status" value="1"/>
</dbReference>
<keyword evidence="3" id="KW-0808">Transferase</keyword>
<dbReference type="SUPFAM" id="SSF46767">
    <property type="entry name" value="Methylated DNA-protein cysteine methyltransferase, C-terminal domain"/>
    <property type="match status" value="1"/>
</dbReference>
<dbReference type="CDD" id="cd06445">
    <property type="entry name" value="ATase"/>
    <property type="match status" value="1"/>
</dbReference>
<evidence type="ECO:0000256" key="1">
    <source>
        <dbReference type="ARBA" id="ARBA00001286"/>
    </source>
</evidence>
<dbReference type="AlphaFoldDB" id="A0A382L821"/>
<dbReference type="InterPro" id="IPR036388">
    <property type="entry name" value="WH-like_DNA-bd_sf"/>
</dbReference>
<comment type="catalytic activity">
    <reaction evidence="1">
        <text>a 4-O-methyl-thymidine in DNA + L-cysteinyl-[protein] = a thymidine in DNA + S-methyl-L-cysteinyl-[protein]</text>
        <dbReference type="Rhea" id="RHEA:53428"/>
        <dbReference type="Rhea" id="RHEA-COMP:10131"/>
        <dbReference type="Rhea" id="RHEA-COMP:10132"/>
        <dbReference type="Rhea" id="RHEA-COMP:13555"/>
        <dbReference type="Rhea" id="RHEA-COMP:13556"/>
        <dbReference type="ChEBI" id="CHEBI:29950"/>
        <dbReference type="ChEBI" id="CHEBI:82612"/>
        <dbReference type="ChEBI" id="CHEBI:137386"/>
        <dbReference type="ChEBI" id="CHEBI:137387"/>
        <dbReference type="EC" id="2.1.1.63"/>
    </reaction>
</comment>
<keyword evidence="5" id="KW-0234">DNA repair</keyword>
<keyword evidence="2" id="KW-0489">Methyltransferase</keyword>
<comment type="catalytic activity">
    <reaction evidence="6">
        <text>a 6-O-methyl-2'-deoxyguanosine in DNA + L-cysteinyl-[protein] = S-methyl-L-cysteinyl-[protein] + a 2'-deoxyguanosine in DNA</text>
        <dbReference type="Rhea" id="RHEA:24000"/>
        <dbReference type="Rhea" id="RHEA-COMP:10131"/>
        <dbReference type="Rhea" id="RHEA-COMP:10132"/>
        <dbReference type="Rhea" id="RHEA-COMP:11367"/>
        <dbReference type="Rhea" id="RHEA-COMP:11368"/>
        <dbReference type="ChEBI" id="CHEBI:29950"/>
        <dbReference type="ChEBI" id="CHEBI:82612"/>
        <dbReference type="ChEBI" id="CHEBI:85445"/>
        <dbReference type="ChEBI" id="CHEBI:85448"/>
        <dbReference type="EC" id="2.1.1.63"/>
    </reaction>
</comment>
<dbReference type="PANTHER" id="PTHR42942:SF1">
    <property type="entry name" value="ALKYLTRANSFERASE-LIKE PROTEIN 1"/>
    <property type="match status" value="1"/>
</dbReference>
<dbReference type="Pfam" id="PF01035">
    <property type="entry name" value="DNA_binding_1"/>
    <property type="match status" value="1"/>
</dbReference>
<evidence type="ECO:0000256" key="5">
    <source>
        <dbReference type="ARBA" id="ARBA00023204"/>
    </source>
</evidence>
<proteinExistence type="predicted"/>
<sequence length="102" mass="11553">MPNHSKHFTKRVLTIVRQIPIGHVATYGDVASMAGRPHAWRAVGNIMRTCSESGIPCHRVVAANGRLGGYNLLAMKSQLLHYEGITFRGNRIKDFDKVRWRR</sequence>
<dbReference type="GO" id="GO:0032259">
    <property type="term" value="P:methylation"/>
    <property type="evidence" value="ECO:0007669"/>
    <property type="project" value="UniProtKB-KW"/>
</dbReference>
<dbReference type="InterPro" id="IPR052520">
    <property type="entry name" value="ATL_DNA_repair"/>
</dbReference>
<dbReference type="Gene3D" id="1.10.10.10">
    <property type="entry name" value="Winged helix-like DNA-binding domain superfamily/Winged helix DNA-binding domain"/>
    <property type="match status" value="1"/>
</dbReference>
<organism evidence="8">
    <name type="scientific">marine metagenome</name>
    <dbReference type="NCBI Taxonomy" id="408172"/>
    <lineage>
        <taxon>unclassified sequences</taxon>
        <taxon>metagenomes</taxon>
        <taxon>ecological metagenomes</taxon>
    </lineage>
</organism>
<dbReference type="PROSITE" id="PS00374">
    <property type="entry name" value="MGMT"/>
    <property type="match status" value="1"/>
</dbReference>
<dbReference type="EMBL" id="UINC01084898">
    <property type="protein sequence ID" value="SVC31955.1"/>
    <property type="molecule type" value="Genomic_DNA"/>
</dbReference>
<feature type="domain" description="Methylated-DNA-[protein]-cysteine S-methyltransferase DNA binding" evidence="7">
    <location>
        <begin position="8"/>
        <end position="85"/>
    </location>
</feature>
<gene>
    <name evidence="8" type="ORF">METZ01_LOCUS284809</name>
</gene>